<dbReference type="InterPro" id="IPR002347">
    <property type="entry name" value="SDR_fam"/>
</dbReference>
<sequence>MDLGLTGRTAVVCASTSGLGEATARALAAEGARVVVSGRRTERAEAIAAELDDAVAVGVDLTDPDGPDRLVAAAGEVDVLVLNSGGPPPSVAADVDADQIRDALVPLLLAQQRLVSLVLPGMRARGWGRILGVGSTGVVAPIPGLALSNIGRAALGGYLKTLATEVAADGVTVNLLLPGRIATARTESIDAATAEREGIDVAAAQARATSQIPARRYGRAEEFGAVATFLCSDAASFVTGTATRCDGGQVPSL</sequence>
<name>A0ABV9YKJ0_9PSEU</name>
<dbReference type="EMBL" id="JBHSIV010000008">
    <property type="protein sequence ID" value="MFC5062619.1"/>
    <property type="molecule type" value="Genomic_DNA"/>
</dbReference>
<keyword evidence="3" id="KW-1185">Reference proteome</keyword>
<comment type="similarity">
    <text evidence="1">Belongs to the short-chain dehydrogenases/reductases (SDR) family.</text>
</comment>
<dbReference type="Proteomes" id="UP001595947">
    <property type="component" value="Unassembled WGS sequence"/>
</dbReference>
<evidence type="ECO:0000313" key="2">
    <source>
        <dbReference type="EMBL" id="MFC5062619.1"/>
    </source>
</evidence>
<dbReference type="PRINTS" id="PR00081">
    <property type="entry name" value="GDHRDH"/>
</dbReference>
<dbReference type="Pfam" id="PF13561">
    <property type="entry name" value="adh_short_C2"/>
    <property type="match status" value="1"/>
</dbReference>
<organism evidence="2 3">
    <name type="scientific">Actinomycetospora atypica</name>
    <dbReference type="NCBI Taxonomy" id="1290095"/>
    <lineage>
        <taxon>Bacteria</taxon>
        <taxon>Bacillati</taxon>
        <taxon>Actinomycetota</taxon>
        <taxon>Actinomycetes</taxon>
        <taxon>Pseudonocardiales</taxon>
        <taxon>Pseudonocardiaceae</taxon>
        <taxon>Actinomycetospora</taxon>
    </lineage>
</organism>
<dbReference type="RefSeq" id="WP_378035967.1">
    <property type="nucleotide sequence ID" value="NZ_JBHSIV010000008.1"/>
</dbReference>
<comment type="caution">
    <text evidence="2">The sequence shown here is derived from an EMBL/GenBank/DDBJ whole genome shotgun (WGS) entry which is preliminary data.</text>
</comment>
<dbReference type="Gene3D" id="3.40.50.720">
    <property type="entry name" value="NAD(P)-binding Rossmann-like Domain"/>
    <property type="match status" value="1"/>
</dbReference>
<reference evidence="3" key="1">
    <citation type="journal article" date="2019" name="Int. J. Syst. Evol. Microbiol.">
        <title>The Global Catalogue of Microorganisms (GCM) 10K type strain sequencing project: providing services to taxonomists for standard genome sequencing and annotation.</title>
        <authorList>
            <consortium name="The Broad Institute Genomics Platform"/>
            <consortium name="The Broad Institute Genome Sequencing Center for Infectious Disease"/>
            <person name="Wu L."/>
            <person name="Ma J."/>
        </authorList>
    </citation>
    <scope>NUCLEOTIDE SEQUENCE [LARGE SCALE GENOMIC DNA]</scope>
    <source>
        <strain evidence="3">CGMCC 4.7093</strain>
    </source>
</reference>
<evidence type="ECO:0000313" key="3">
    <source>
        <dbReference type="Proteomes" id="UP001595947"/>
    </source>
</evidence>
<dbReference type="InterPro" id="IPR036291">
    <property type="entry name" value="NAD(P)-bd_dom_sf"/>
</dbReference>
<proteinExistence type="inferred from homology"/>
<gene>
    <name evidence="2" type="ORF">ACFPBZ_10410</name>
</gene>
<dbReference type="InterPro" id="IPR050259">
    <property type="entry name" value="SDR"/>
</dbReference>
<dbReference type="PANTHER" id="PTHR42879:SF6">
    <property type="entry name" value="NADPH-DEPENDENT REDUCTASE BACG"/>
    <property type="match status" value="1"/>
</dbReference>
<dbReference type="PANTHER" id="PTHR42879">
    <property type="entry name" value="3-OXOACYL-(ACYL-CARRIER-PROTEIN) REDUCTASE"/>
    <property type="match status" value="1"/>
</dbReference>
<evidence type="ECO:0000256" key="1">
    <source>
        <dbReference type="ARBA" id="ARBA00006484"/>
    </source>
</evidence>
<accession>A0ABV9YKJ0</accession>
<protein>
    <submittedName>
        <fullName evidence="2">SDR family oxidoreductase</fullName>
    </submittedName>
</protein>
<dbReference type="SUPFAM" id="SSF51735">
    <property type="entry name" value="NAD(P)-binding Rossmann-fold domains"/>
    <property type="match status" value="1"/>
</dbReference>